<evidence type="ECO:0000259" key="2">
    <source>
        <dbReference type="Pfam" id="PF01609"/>
    </source>
</evidence>
<evidence type="ECO:0000313" key="3">
    <source>
        <dbReference type="EMBL" id="AJK50023.1"/>
    </source>
</evidence>
<accession>A0A0B6S2Y1</accession>
<dbReference type="PANTHER" id="PTHR30007">
    <property type="entry name" value="PHP DOMAIN PROTEIN"/>
    <property type="match status" value="1"/>
</dbReference>
<dbReference type="HOGENOM" id="CLU_055261_1_4_4"/>
<dbReference type="KEGG" id="bgp:BGL_2c19590"/>
<gene>
    <name evidence="3" type="ORF">BGL_2c19590</name>
</gene>
<dbReference type="GO" id="GO:0003677">
    <property type="term" value="F:DNA binding"/>
    <property type="evidence" value="ECO:0007669"/>
    <property type="project" value="InterPro"/>
</dbReference>
<feature type="region of interest" description="Disordered" evidence="1">
    <location>
        <begin position="22"/>
        <end position="45"/>
    </location>
</feature>
<organism evidence="3 4">
    <name type="scientific">Burkholderia plantarii</name>
    <dbReference type="NCBI Taxonomy" id="41899"/>
    <lineage>
        <taxon>Bacteria</taxon>
        <taxon>Pseudomonadati</taxon>
        <taxon>Pseudomonadota</taxon>
        <taxon>Betaproteobacteria</taxon>
        <taxon>Burkholderiales</taxon>
        <taxon>Burkholderiaceae</taxon>
        <taxon>Burkholderia</taxon>
    </lineage>
</organism>
<dbReference type="GO" id="GO:0006313">
    <property type="term" value="P:DNA transposition"/>
    <property type="evidence" value="ECO:0007669"/>
    <property type="project" value="InterPro"/>
</dbReference>
<reference evidence="3 4" key="2">
    <citation type="journal article" date="2016" name="Appl. Microbiol. Biotechnol.">
        <title>Mutations improving production and secretion of extracellular lipase by Burkholderia glumae PG1.</title>
        <authorList>
            <person name="Knapp A."/>
            <person name="Voget S."/>
            <person name="Gao R."/>
            <person name="Zaburannyi N."/>
            <person name="Krysciak D."/>
            <person name="Breuer M."/>
            <person name="Hauer B."/>
            <person name="Streit W.R."/>
            <person name="Muller R."/>
            <person name="Daniel R."/>
            <person name="Jaeger K.E."/>
        </authorList>
    </citation>
    <scope>NUCLEOTIDE SEQUENCE [LARGE SCALE GENOMIC DNA]</scope>
    <source>
        <strain evidence="3 4">PG1</strain>
    </source>
</reference>
<protein>
    <submittedName>
        <fullName evidence="3">Transposase IS4 family protein</fullName>
    </submittedName>
</protein>
<evidence type="ECO:0000256" key="1">
    <source>
        <dbReference type="SAM" id="MobiDB-lite"/>
    </source>
</evidence>
<proteinExistence type="predicted"/>
<sequence>MLEHPIQPHRVVYADRGYDSEPHRRTLRSRGTQPVIAERRTGHGSGLGKHRWVVERTHAWLHSFRRLRTRFERRADVHEAFLKLGCSLVCWDIFRRIEPPF</sequence>
<dbReference type="EMBL" id="CP002581">
    <property type="protein sequence ID" value="AJK50023.1"/>
    <property type="molecule type" value="Genomic_DNA"/>
</dbReference>
<feature type="domain" description="Transposase IS4-like" evidence="2">
    <location>
        <begin position="6"/>
        <end position="88"/>
    </location>
</feature>
<name>A0A0B6S2Y1_BURPL</name>
<dbReference type="Pfam" id="PF01609">
    <property type="entry name" value="DDE_Tnp_1"/>
    <property type="match status" value="1"/>
</dbReference>
<dbReference type="GO" id="GO:0004803">
    <property type="term" value="F:transposase activity"/>
    <property type="evidence" value="ECO:0007669"/>
    <property type="project" value="InterPro"/>
</dbReference>
<dbReference type="AlphaFoldDB" id="A0A0B6S2Y1"/>
<dbReference type="InterPro" id="IPR002559">
    <property type="entry name" value="Transposase_11"/>
</dbReference>
<keyword evidence="4" id="KW-1185">Reference proteome</keyword>
<evidence type="ECO:0000313" key="4">
    <source>
        <dbReference type="Proteomes" id="UP000031838"/>
    </source>
</evidence>
<reference evidence="4" key="1">
    <citation type="submission" date="2011-03" db="EMBL/GenBank/DDBJ databases">
        <authorList>
            <person name="Voget S."/>
            <person name="Streit W.R."/>
            <person name="Jaeger K.E."/>
            <person name="Daniel R."/>
        </authorList>
    </citation>
    <scope>NUCLEOTIDE SEQUENCE [LARGE SCALE GENOMIC DNA]</scope>
    <source>
        <strain evidence="4">PG1</strain>
    </source>
</reference>
<dbReference type="PANTHER" id="PTHR30007:SF1">
    <property type="entry name" value="BLR1914 PROTEIN"/>
    <property type="match status" value="1"/>
</dbReference>
<dbReference type="Proteomes" id="UP000031838">
    <property type="component" value="Chromosome 2"/>
</dbReference>